<name>A0AAD1X7P4_EUPCR</name>
<dbReference type="PROSITE" id="PS50011">
    <property type="entry name" value="PROTEIN_KINASE_DOM"/>
    <property type="match status" value="1"/>
</dbReference>
<keyword evidence="5" id="KW-1185">Reference proteome</keyword>
<dbReference type="InterPro" id="IPR011009">
    <property type="entry name" value="Kinase-like_dom_sf"/>
</dbReference>
<feature type="domain" description="Protein kinase" evidence="3">
    <location>
        <begin position="93"/>
        <end position="425"/>
    </location>
</feature>
<evidence type="ECO:0000256" key="1">
    <source>
        <dbReference type="PROSITE-ProRule" id="PRU10141"/>
    </source>
</evidence>
<feature type="binding site" evidence="1">
    <location>
        <position position="124"/>
    </location>
    <ligand>
        <name>ATP</name>
        <dbReference type="ChEBI" id="CHEBI:30616"/>
    </ligand>
</feature>
<protein>
    <recommendedName>
        <fullName evidence="3">Protein kinase domain-containing protein</fullName>
    </recommendedName>
</protein>
<accession>A0AAD1X7P4</accession>
<dbReference type="Gene3D" id="3.30.200.20">
    <property type="entry name" value="Phosphorylase Kinase, domain 1"/>
    <property type="match status" value="1"/>
</dbReference>
<dbReference type="EMBL" id="CAMPGE010007299">
    <property type="protein sequence ID" value="CAI2366219.1"/>
    <property type="molecule type" value="Genomic_DNA"/>
</dbReference>
<evidence type="ECO:0000313" key="4">
    <source>
        <dbReference type="EMBL" id="CAI2366219.1"/>
    </source>
</evidence>
<dbReference type="PROSITE" id="PS00107">
    <property type="entry name" value="PROTEIN_KINASE_ATP"/>
    <property type="match status" value="1"/>
</dbReference>
<feature type="region of interest" description="Disordered" evidence="2">
    <location>
        <begin position="311"/>
        <end position="344"/>
    </location>
</feature>
<dbReference type="InterPro" id="IPR000719">
    <property type="entry name" value="Prot_kinase_dom"/>
</dbReference>
<comment type="caution">
    <text evidence="4">The sequence shown here is derived from an EMBL/GenBank/DDBJ whole genome shotgun (WGS) entry which is preliminary data.</text>
</comment>
<feature type="compositionally biased region" description="Acidic residues" evidence="2">
    <location>
        <begin position="311"/>
        <end position="340"/>
    </location>
</feature>
<keyword evidence="1" id="KW-0067">ATP-binding</keyword>
<dbReference type="GO" id="GO:0004674">
    <property type="term" value="F:protein serine/threonine kinase activity"/>
    <property type="evidence" value="ECO:0007669"/>
    <property type="project" value="InterPro"/>
</dbReference>
<dbReference type="SMART" id="SM00220">
    <property type="entry name" value="S_TKc"/>
    <property type="match status" value="1"/>
</dbReference>
<reference evidence="4" key="1">
    <citation type="submission" date="2023-07" db="EMBL/GenBank/DDBJ databases">
        <authorList>
            <consortium name="AG Swart"/>
            <person name="Singh M."/>
            <person name="Singh A."/>
            <person name="Seah K."/>
            <person name="Emmerich C."/>
        </authorList>
    </citation>
    <scope>NUCLEOTIDE SEQUENCE</scope>
    <source>
        <strain evidence="4">DP1</strain>
    </source>
</reference>
<dbReference type="Proteomes" id="UP001295684">
    <property type="component" value="Unassembled WGS sequence"/>
</dbReference>
<dbReference type="GO" id="GO:0005737">
    <property type="term" value="C:cytoplasm"/>
    <property type="evidence" value="ECO:0007669"/>
    <property type="project" value="TreeGrafter"/>
</dbReference>
<dbReference type="GO" id="GO:0010506">
    <property type="term" value="P:regulation of autophagy"/>
    <property type="evidence" value="ECO:0007669"/>
    <property type="project" value="InterPro"/>
</dbReference>
<keyword evidence="1" id="KW-0547">Nucleotide-binding</keyword>
<dbReference type="SUPFAM" id="SSF56112">
    <property type="entry name" value="Protein kinase-like (PK-like)"/>
    <property type="match status" value="1"/>
</dbReference>
<dbReference type="AlphaFoldDB" id="A0AAD1X7P4"/>
<evidence type="ECO:0000259" key="3">
    <source>
        <dbReference type="PROSITE" id="PS50011"/>
    </source>
</evidence>
<sequence length="427" mass="49592">MESTQQTSSKPKWDWRHWKQFLKKNCIINETSSANPVLNGEISCEADMKDETKKDPYEELKGGFEGEDKRIPMIFTDKLIQDRQYEPSVVNEFNVVGELGKGAFSVVYLAEKEVNGEKQQYALKQMSIEQLKKDKITVYTIDKEQEILTSLQKVYMESYQMAKISKFNHPNVIKIFEIIEDDSKDTIYLVIEFCHFGQISDWNRSSDKYIRNQALIDHLVETEFEGEDFKNEHEKIEKVGKFIFKKVLEGLKYLHDNNYVHRDIKPDNIWFSKEGNNPKIGDFTVTQYIPSHDFMLMSKVGTPLFMAPEMEPPEVDDGLDLDNIDFDNLGDDSGDDSEDPTEQKHEFLPLPTDIWSMGVTIFSYFGENCPFNGDVEYQILQSAQNDELPRLDDYSEELNQLLAAMCHKTPTERPSVQEVLDHAWFTT</sequence>
<dbReference type="InterPro" id="IPR017441">
    <property type="entry name" value="Protein_kinase_ATP_BS"/>
</dbReference>
<dbReference type="PANTHER" id="PTHR24348">
    <property type="entry name" value="SERINE/THREONINE-PROTEIN KINASE UNC-51-RELATED"/>
    <property type="match status" value="1"/>
</dbReference>
<evidence type="ECO:0000256" key="2">
    <source>
        <dbReference type="SAM" id="MobiDB-lite"/>
    </source>
</evidence>
<gene>
    <name evidence="4" type="ORF">ECRASSUSDP1_LOCUS7490</name>
</gene>
<proteinExistence type="predicted"/>
<organism evidence="4 5">
    <name type="scientific">Euplotes crassus</name>
    <dbReference type="NCBI Taxonomy" id="5936"/>
    <lineage>
        <taxon>Eukaryota</taxon>
        <taxon>Sar</taxon>
        <taxon>Alveolata</taxon>
        <taxon>Ciliophora</taxon>
        <taxon>Intramacronucleata</taxon>
        <taxon>Spirotrichea</taxon>
        <taxon>Hypotrichia</taxon>
        <taxon>Euplotida</taxon>
        <taxon>Euplotidae</taxon>
        <taxon>Moneuplotes</taxon>
    </lineage>
</organism>
<evidence type="ECO:0000313" key="5">
    <source>
        <dbReference type="Proteomes" id="UP001295684"/>
    </source>
</evidence>
<dbReference type="InterPro" id="IPR045269">
    <property type="entry name" value="Atg1-like"/>
</dbReference>
<dbReference type="Pfam" id="PF00069">
    <property type="entry name" value="Pkinase"/>
    <property type="match status" value="2"/>
</dbReference>
<dbReference type="GO" id="GO:0005524">
    <property type="term" value="F:ATP binding"/>
    <property type="evidence" value="ECO:0007669"/>
    <property type="project" value="UniProtKB-UniRule"/>
</dbReference>
<dbReference type="Gene3D" id="1.10.510.10">
    <property type="entry name" value="Transferase(Phosphotransferase) domain 1"/>
    <property type="match status" value="1"/>
</dbReference>
<dbReference type="PANTHER" id="PTHR24348:SF68">
    <property type="entry name" value="SERINE_THREONINE-PROTEIN KINASE ATG1C"/>
    <property type="match status" value="1"/>
</dbReference>